<gene>
    <name evidence="9" type="ORF">Csa_2G251485</name>
</gene>
<feature type="domain" description="Glycoside hydrolase family 3 C-terminal" evidence="8">
    <location>
        <begin position="47"/>
        <end position="189"/>
    </location>
</feature>
<evidence type="ECO:0000256" key="4">
    <source>
        <dbReference type="ARBA" id="ARBA00022729"/>
    </source>
</evidence>
<evidence type="ECO:0000256" key="5">
    <source>
        <dbReference type="ARBA" id="ARBA00022801"/>
    </source>
</evidence>
<reference evidence="9 10" key="2">
    <citation type="journal article" date="2009" name="PLoS ONE">
        <title>An integrated genetic and cytogenetic map of the cucumber genome.</title>
        <authorList>
            <person name="Ren Y."/>
            <person name="Zhang Z."/>
            <person name="Liu J."/>
            <person name="Staub J.E."/>
            <person name="Han Y."/>
            <person name="Cheng Z."/>
            <person name="Li X."/>
            <person name="Lu J."/>
            <person name="Miao H."/>
            <person name="Kang H."/>
            <person name="Xie B."/>
            <person name="Gu X."/>
            <person name="Wang X."/>
            <person name="Du Y."/>
            <person name="Jin W."/>
            <person name="Huang S."/>
        </authorList>
    </citation>
    <scope>NUCLEOTIDE SEQUENCE [LARGE SCALE GENOMIC DNA]</scope>
    <source>
        <strain evidence="10">cv. 9930</strain>
    </source>
</reference>
<dbReference type="OMA" id="VILEHYH"/>
<accession>A0A0A0LJ56</accession>
<dbReference type="GO" id="GO:0008422">
    <property type="term" value="F:beta-glucosidase activity"/>
    <property type="evidence" value="ECO:0007669"/>
    <property type="project" value="UniProtKB-EC"/>
</dbReference>
<dbReference type="Proteomes" id="UP000029981">
    <property type="component" value="Chromosome 2"/>
</dbReference>
<reference evidence="9 10" key="1">
    <citation type="journal article" date="2009" name="Nat. Genet.">
        <title>The genome of the cucumber, Cucumis sativus L.</title>
        <authorList>
            <person name="Huang S."/>
            <person name="Li R."/>
            <person name="Zhang Z."/>
            <person name="Li L."/>
            <person name="Gu X."/>
            <person name="Fan W."/>
            <person name="Lucas W.J."/>
            <person name="Wang X."/>
            <person name="Xie B."/>
            <person name="Ni P."/>
            <person name="Ren Y."/>
            <person name="Zhu H."/>
            <person name="Li J."/>
            <person name="Lin K."/>
            <person name="Jin W."/>
            <person name="Fei Z."/>
            <person name="Li G."/>
            <person name="Staub J."/>
            <person name="Kilian A."/>
            <person name="van der Vossen E.A."/>
            <person name="Wu Y."/>
            <person name="Guo J."/>
            <person name="He J."/>
            <person name="Jia Z."/>
            <person name="Ren Y."/>
            <person name="Tian G."/>
            <person name="Lu Y."/>
            <person name="Ruan J."/>
            <person name="Qian W."/>
            <person name="Wang M."/>
            <person name="Huang Q."/>
            <person name="Li B."/>
            <person name="Xuan Z."/>
            <person name="Cao J."/>
            <person name="Asan"/>
            <person name="Wu Z."/>
            <person name="Zhang J."/>
            <person name="Cai Q."/>
            <person name="Bai Y."/>
            <person name="Zhao B."/>
            <person name="Han Y."/>
            <person name="Li Y."/>
            <person name="Li X."/>
            <person name="Wang S."/>
            <person name="Shi Q."/>
            <person name="Liu S."/>
            <person name="Cho W.K."/>
            <person name="Kim J.Y."/>
            <person name="Xu Y."/>
            <person name="Heller-Uszynska K."/>
            <person name="Miao H."/>
            <person name="Cheng Z."/>
            <person name="Zhang S."/>
            <person name="Wu J."/>
            <person name="Yang Y."/>
            <person name="Kang H."/>
            <person name="Li M."/>
            <person name="Liang H."/>
            <person name="Ren X."/>
            <person name="Shi Z."/>
            <person name="Wen M."/>
            <person name="Jian M."/>
            <person name="Yang H."/>
            <person name="Zhang G."/>
            <person name="Yang Z."/>
            <person name="Chen R."/>
            <person name="Liu S."/>
            <person name="Li J."/>
            <person name="Ma L."/>
            <person name="Liu H."/>
            <person name="Zhou Y."/>
            <person name="Zhao J."/>
            <person name="Fang X."/>
            <person name="Li G."/>
            <person name="Fang L."/>
            <person name="Li Y."/>
            <person name="Liu D."/>
            <person name="Zheng H."/>
            <person name="Zhang Y."/>
            <person name="Qin N."/>
            <person name="Li Z."/>
            <person name="Yang G."/>
            <person name="Yang S."/>
            <person name="Bolund L."/>
            <person name="Kristiansen K."/>
            <person name="Zheng H."/>
            <person name="Li S."/>
            <person name="Zhang X."/>
            <person name="Yang H."/>
            <person name="Wang J."/>
            <person name="Sun R."/>
            <person name="Zhang B."/>
            <person name="Jiang S."/>
            <person name="Wang J."/>
            <person name="Du Y."/>
            <person name="Li S."/>
        </authorList>
    </citation>
    <scope>NUCLEOTIDE SEQUENCE [LARGE SCALE GENOMIC DNA]</scope>
    <source>
        <strain evidence="10">cv. 9930</strain>
    </source>
</reference>
<proteinExistence type="inferred from homology"/>
<dbReference type="GO" id="GO:0005975">
    <property type="term" value="P:carbohydrate metabolic process"/>
    <property type="evidence" value="ECO:0007669"/>
    <property type="project" value="InterPro"/>
</dbReference>
<name>A0A0A0LJ56_CUCSA</name>
<evidence type="ECO:0000256" key="1">
    <source>
        <dbReference type="ARBA" id="ARBA00000448"/>
    </source>
</evidence>
<evidence type="ECO:0000256" key="3">
    <source>
        <dbReference type="ARBA" id="ARBA00012744"/>
    </source>
</evidence>
<dbReference type="EMBL" id="CM002923">
    <property type="protein sequence ID" value="KGN61848.1"/>
    <property type="molecule type" value="Genomic_DNA"/>
</dbReference>
<dbReference type="Gramene" id="KGN61848">
    <property type="protein sequence ID" value="KGN61848"/>
    <property type="gene ID" value="Csa_2G251485"/>
</dbReference>
<dbReference type="InterPro" id="IPR002772">
    <property type="entry name" value="Glyco_hydro_3_C"/>
</dbReference>
<dbReference type="InterPro" id="IPR051915">
    <property type="entry name" value="Cellulose_Degrad_GH3"/>
</dbReference>
<evidence type="ECO:0000313" key="10">
    <source>
        <dbReference type="Proteomes" id="UP000029981"/>
    </source>
</evidence>
<feature type="compositionally biased region" description="Low complexity" evidence="7">
    <location>
        <begin position="33"/>
        <end position="50"/>
    </location>
</feature>
<feature type="region of interest" description="Disordered" evidence="7">
    <location>
        <begin position="33"/>
        <end position="59"/>
    </location>
</feature>
<comment type="catalytic activity">
    <reaction evidence="1">
        <text>Hydrolysis of terminal, non-reducing beta-D-glucosyl residues with release of beta-D-glucose.</text>
        <dbReference type="EC" id="3.2.1.21"/>
    </reaction>
</comment>
<reference evidence="9 10" key="4">
    <citation type="journal article" date="2011" name="BMC Genomics">
        <title>RNA-Seq improves annotation of protein-coding genes in the cucumber genome.</title>
        <authorList>
            <person name="Li Z."/>
            <person name="Zhang Z."/>
            <person name="Yan P."/>
            <person name="Huang S."/>
            <person name="Fei Z."/>
            <person name="Lin K."/>
        </authorList>
    </citation>
    <scope>NUCLEOTIDE SEQUENCE [LARGE SCALE GENOMIC DNA]</scope>
    <source>
        <strain evidence="10">cv. 9930</strain>
    </source>
</reference>
<dbReference type="InterPro" id="IPR036881">
    <property type="entry name" value="Glyco_hydro_3_C_sf"/>
</dbReference>
<keyword evidence="5" id="KW-0378">Hydrolase</keyword>
<organism evidence="9 10">
    <name type="scientific">Cucumis sativus</name>
    <name type="common">Cucumber</name>
    <dbReference type="NCBI Taxonomy" id="3659"/>
    <lineage>
        <taxon>Eukaryota</taxon>
        <taxon>Viridiplantae</taxon>
        <taxon>Streptophyta</taxon>
        <taxon>Embryophyta</taxon>
        <taxon>Tracheophyta</taxon>
        <taxon>Spermatophyta</taxon>
        <taxon>Magnoliopsida</taxon>
        <taxon>eudicotyledons</taxon>
        <taxon>Gunneridae</taxon>
        <taxon>Pentapetalae</taxon>
        <taxon>rosids</taxon>
        <taxon>fabids</taxon>
        <taxon>Cucurbitales</taxon>
        <taxon>Cucurbitaceae</taxon>
        <taxon>Benincaseae</taxon>
        <taxon>Cucumis</taxon>
    </lineage>
</organism>
<dbReference type="SUPFAM" id="SSF52279">
    <property type="entry name" value="Beta-D-glucan exohydrolase, C-terminal domain"/>
    <property type="match status" value="1"/>
</dbReference>
<protein>
    <recommendedName>
        <fullName evidence="3">beta-glucosidase</fullName>
        <ecNumber evidence="3">3.2.1.21</ecNumber>
    </recommendedName>
</protein>
<dbReference type="PANTHER" id="PTHR30620">
    <property type="entry name" value="PERIPLASMIC BETA-GLUCOSIDASE-RELATED"/>
    <property type="match status" value="1"/>
</dbReference>
<evidence type="ECO:0000256" key="2">
    <source>
        <dbReference type="ARBA" id="ARBA00005336"/>
    </source>
</evidence>
<dbReference type="EC" id="3.2.1.21" evidence="3"/>
<sequence length="193" mass="20811">MMGLFENPLAGDRFVNELGSQVSCSSSVKESTIDLSSRNSRQQSAAAGQSPGKDSADKNLTTGTTILEAVKKTVDPNTEVIYNINPTTDYFKANNFSHVIVAVGETPHAEPKGDNLNLTIPEGGSDTIQKVCIVVIVSGRPLTRQQYTSQLDALEAAWLPGTEGEGVTDVLLGEYGFTEKLERTRFKTQEKDG</sequence>
<dbReference type="Gene3D" id="3.40.50.1700">
    <property type="entry name" value="Glycoside hydrolase family 3 C-terminal domain"/>
    <property type="match status" value="1"/>
</dbReference>
<evidence type="ECO:0000313" key="9">
    <source>
        <dbReference type="EMBL" id="KGN61848.1"/>
    </source>
</evidence>
<keyword evidence="10" id="KW-1185">Reference proteome</keyword>
<dbReference type="Pfam" id="PF01915">
    <property type="entry name" value="Glyco_hydro_3_C"/>
    <property type="match status" value="1"/>
</dbReference>
<evidence type="ECO:0000256" key="7">
    <source>
        <dbReference type="SAM" id="MobiDB-lite"/>
    </source>
</evidence>
<keyword evidence="6" id="KW-0326">Glycosidase</keyword>
<comment type="similarity">
    <text evidence="2">Belongs to the glycosyl hydrolase 3 family.</text>
</comment>
<evidence type="ECO:0000256" key="6">
    <source>
        <dbReference type="ARBA" id="ARBA00023295"/>
    </source>
</evidence>
<evidence type="ECO:0000259" key="8">
    <source>
        <dbReference type="Pfam" id="PF01915"/>
    </source>
</evidence>
<reference evidence="9 10" key="3">
    <citation type="journal article" date="2010" name="BMC Genomics">
        <title>Transcriptome sequencing and comparative analysis of cucumber flowers with different sex types.</title>
        <authorList>
            <person name="Guo S."/>
            <person name="Zheng Y."/>
            <person name="Joung J.G."/>
            <person name="Liu S."/>
            <person name="Zhang Z."/>
            <person name="Crasta O.R."/>
            <person name="Sobral B.W."/>
            <person name="Xu Y."/>
            <person name="Huang S."/>
            <person name="Fei Z."/>
        </authorList>
    </citation>
    <scope>NUCLEOTIDE SEQUENCE [LARGE SCALE GENOMIC DNA]</scope>
    <source>
        <strain evidence="10">cv. 9930</strain>
    </source>
</reference>
<keyword evidence="4" id="KW-0732">Signal</keyword>
<dbReference type="AlphaFoldDB" id="A0A0A0LJ56"/>
<dbReference type="PANTHER" id="PTHR30620:SF16">
    <property type="entry name" value="LYSOSOMAL BETA GLUCOSIDASE"/>
    <property type="match status" value="1"/>
</dbReference>